<dbReference type="EMBL" id="CP005290">
    <property type="protein sequence ID" value="AGK61823.1"/>
    <property type="molecule type" value="Genomic_DNA"/>
</dbReference>
<dbReference type="InterPro" id="IPR002033">
    <property type="entry name" value="TatC"/>
</dbReference>
<dbReference type="HAMAP" id="MF_00902">
    <property type="entry name" value="TatC"/>
    <property type="match status" value="1"/>
</dbReference>
<dbReference type="GeneID" id="15393490"/>
<dbReference type="Proteomes" id="UP000013307">
    <property type="component" value="Chromosome"/>
</dbReference>
<keyword evidence="4 5" id="KW-0472">Membrane</keyword>
<comment type="subunit">
    <text evidence="5">Forms a complex with TatA.</text>
</comment>
<feature type="transmembrane region" description="Helical" evidence="5">
    <location>
        <begin position="111"/>
        <end position="141"/>
    </location>
</feature>
<comment type="similarity">
    <text evidence="5">Belongs to the TatC family.</text>
</comment>
<dbReference type="AlphaFoldDB" id="N0BFL6"/>
<evidence type="ECO:0000256" key="5">
    <source>
        <dbReference type="HAMAP-Rule" id="MF_00902"/>
    </source>
</evidence>
<feature type="transmembrane region" description="Helical" evidence="5">
    <location>
        <begin position="20"/>
        <end position="38"/>
    </location>
</feature>
<evidence type="ECO:0000256" key="3">
    <source>
        <dbReference type="ARBA" id="ARBA00022989"/>
    </source>
</evidence>
<organism evidence="6 7">
    <name type="scientific">Archaeoglobus sulfaticallidus PM70-1</name>
    <dbReference type="NCBI Taxonomy" id="387631"/>
    <lineage>
        <taxon>Archaea</taxon>
        <taxon>Methanobacteriati</taxon>
        <taxon>Methanobacteriota</taxon>
        <taxon>Archaeoglobi</taxon>
        <taxon>Archaeoglobales</taxon>
        <taxon>Archaeoglobaceae</taxon>
        <taxon>Archaeoglobus</taxon>
    </lineage>
</organism>
<dbReference type="PANTHER" id="PTHR30371">
    <property type="entry name" value="SEC-INDEPENDENT PROTEIN TRANSLOCASE PROTEIN TATC"/>
    <property type="match status" value="1"/>
</dbReference>
<keyword evidence="5" id="KW-0653">Protein transport</keyword>
<dbReference type="GO" id="GO:0065002">
    <property type="term" value="P:intracellular protein transmembrane transport"/>
    <property type="evidence" value="ECO:0007669"/>
    <property type="project" value="TreeGrafter"/>
</dbReference>
<dbReference type="Pfam" id="PF00902">
    <property type="entry name" value="TatC"/>
    <property type="match status" value="1"/>
</dbReference>
<dbReference type="GO" id="GO:0033281">
    <property type="term" value="C:TAT protein transport complex"/>
    <property type="evidence" value="ECO:0007669"/>
    <property type="project" value="UniProtKB-UniRule"/>
</dbReference>
<keyword evidence="2 5" id="KW-0812">Transmembrane</keyword>
<evidence type="ECO:0000256" key="1">
    <source>
        <dbReference type="ARBA" id="ARBA00004141"/>
    </source>
</evidence>
<keyword evidence="5" id="KW-0813">Transport</keyword>
<dbReference type="eggNOG" id="arCOG01919">
    <property type="taxonomic scope" value="Archaea"/>
</dbReference>
<dbReference type="PRINTS" id="PR01840">
    <property type="entry name" value="TATCFAMILY"/>
</dbReference>
<comment type="subcellular location">
    <subcellularLocation>
        <location evidence="5">Cell membrane</location>
        <topology evidence="5">Multi-pass membrane protein</topology>
    </subcellularLocation>
    <subcellularLocation>
        <location evidence="1">Membrane</location>
        <topology evidence="1">Multi-pass membrane protein</topology>
    </subcellularLocation>
</comment>
<dbReference type="PANTHER" id="PTHR30371:SF0">
    <property type="entry name" value="SEC-INDEPENDENT PROTEIN TRANSLOCASE PROTEIN TATC, CHLOROPLASTIC-RELATED"/>
    <property type="match status" value="1"/>
</dbReference>
<dbReference type="KEGG" id="ast:Asulf_01855"/>
<keyword evidence="7" id="KW-1185">Reference proteome</keyword>
<sequence length="245" mass="27890">MADFTATEMAEILLMIRNRFMRLVAIIAVTWALTYMFIADTIISKIKTDLLPEGANLIYTAPLEGLILKLKISLYIGIIAGTPYLVYLIYKALKTRTELLENINLTKSSAIKYLIVAIMLFTLGIAYGYMIMLPIFMQFLYSSAASQGVLATYSLAEFINFIILMLAVFGLVFQMPLIMLFLVGNDLVEYRTITYYRKHFYVAFFIIGAAITPPDVFTQAMVAFPMILFFEISILFIRIVYRNSL</sequence>
<evidence type="ECO:0000256" key="2">
    <source>
        <dbReference type="ARBA" id="ARBA00022692"/>
    </source>
</evidence>
<feature type="transmembrane region" description="Helical" evidence="5">
    <location>
        <begin position="161"/>
        <end position="183"/>
    </location>
</feature>
<keyword evidence="5" id="KW-0811">Translocation</keyword>
<comment type="function">
    <text evidence="5">Part of the twin-arginine translocation (Tat) system that transports large folded proteins containing a characteristic twin-arginine motif in their signal peptide across membranes.</text>
</comment>
<accession>N0BFL6</accession>
<reference evidence="6 7" key="1">
    <citation type="journal article" date="2013" name="Genome Announc.">
        <title>Complete Genome Sequence of the Thermophilic and Facultatively Chemolithoautotrophic Sulfate Reducer Archaeoglobus sulfaticallidus Strain PM70-1T.</title>
        <authorList>
            <person name="Stokke R."/>
            <person name="Hocking W.P."/>
            <person name="Steinsbu B.O."/>
            <person name="Steen I.H."/>
        </authorList>
    </citation>
    <scope>NUCLEOTIDE SEQUENCE [LARGE SCALE GENOMIC DNA]</scope>
    <source>
        <strain evidence="6">PM70-1</strain>
    </source>
</reference>
<dbReference type="STRING" id="387631.Asulf_01855"/>
<dbReference type="RefSeq" id="WP_015591419.1">
    <property type="nucleotide sequence ID" value="NC_021169.1"/>
</dbReference>
<evidence type="ECO:0000256" key="4">
    <source>
        <dbReference type="ARBA" id="ARBA00023136"/>
    </source>
</evidence>
<feature type="transmembrane region" description="Helical" evidence="5">
    <location>
        <begin position="72"/>
        <end position="90"/>
    </location>
</feature>
<evidence type="ECO:0000313" key="7">
    <source>
        <dbReference type="Proteomes" id="UP000013307"/>
    </source>
</evidence>
<evidence type="ECO:0000313" key="6">
    <source>
        <dbReference type="EMBL" id="AGK61823.1"/>
    </source>
</evidence>
<proteinExistence type="inferred from homology"/>
<protein>
    <recommendedName>
        <fullName evidence="5">Sec-independent protein translocase protein TatC</fullName>
    </recommendedName>
</protein>
<gene>
    <name evidence="5" type="primary">tatC</name>
    <name evidence="6" type="ORF">Asulf_01855</name>
</gene>
<name>N0BFL6_9EURY</name>
<dbReference type="GO" id="GO:0009977">
    <property type="term" value="F:proton motive force dependent protein transmembrane transporter activity"/>
    <property type="evidence" value="ECO:0007669"/>
    <property type="project" value="TreeGrafter"/>
</dbReference>
<dbReference type="HOGENOM" id="CLU_031942_5_0_2"/>
<dbReference type="OrthoDB" id="50369at2157"/>
<keyword evidence="3 5" id="KW-1133">Transmembrane helix</keyword>
<dbReference type="GO" id="GO:0043953">
    <property type="term" value="P:protein transport by the Tat complex"/>
    <property type="evidence" value="ECO:0007669"/>
    <property type="project" value="UniProtKB-UniRule"/>
</dbReference>
<keyword evidence="5" id="KW-1003">Cell membrane</keyword>
<feature type="transmembrane region" description="Helical" evidence="5">
    <location>
        <begin position="195"/>
        <end position="214"/>
    </location>
</feature>
<feature type="transmembrane region" description="Helical" evidence="5">
    <location>
        <begin position="220"/>
        <end position="241"/>
    </location>
</feature>